<dbReference type="InterPro" id="IPR036419">
    <property type="entry name" value="Ribosomal_S3_C_sf"/>
</dbReference>
<dbReference type="SUPFAM" id="SSF54821">
    <property type="entry name" value="Ribosomal protein S3 C-terminal domain"/>
    <property type="match status" value="1"/>
</dbReference>
<evidence type="ECO:0000259" key="5">
    <source>
        <dbReference type="Pfam" id="PF00189"/>
    </source>
</evidence>
<name>A0A5C1H8P2_9APIC</name>
<accession>A0A5C1H8P2</accession>
<dbReference type="GO" id="GO:0006412">
    <property type="term" value="P:translation"/>
    <property type="evidence" value="ECO:0007669"/>
    <property type="project" value="InterPro"/>
</dbReference>
<sequence length="230" mass="27979">MGRKINPFLLRTGYYPNYKFFNKVPFTLSKKQFKNYQVILDIYSFIKKLENKFIILDSKIILVNFKTIIIYFILPDKRNSILNTNLLNIYKQEKKYFLLELNYFLLKLNIKYKNNYLFKIDIINSNKYFNYQNYLFYWIKFLMKKIFSFKVIFNKLLEELNILEKNNSFLFYGIKLKISGRINGSELAKIETFKKGNIPLHTIINNIQYNNYFIKTNFGTLGIKIWLFKY</sequence>
<dbReference type="Pfam" id="PF00189">
    <property type="entry name" value="Ribosomal_S3_C"/>
    <property type="match status" value="1"/>
</dbReference>
<evidence type="ECO:0000313" key="6">
    <source>
        <dbReference type="EMBL" id="QEM01864.1"/>
    </source>
</evidence>
<evidence type="ECO:0000256" key="4">
    <source>
        <dbReference type="RuleBase" id="RU003624"/>
    </source>
</evidence>
<gene>
    <name evidence="6" type="primary">rps3</name>
</gene>
<feature type="domain" description="Small ribosomal subunit protein uS3 C-terminal" evidence="5">
    <location>
        <begin position="171"/>
        <end position="226"/>
    </location>
</feature>
<dbReference type="InterPro" id="IPR001351">
    <property type="entry name" value="Ribosomal_uS3_C"/>
</dbReference>
<dbReference type="Gene3D" id="3.30.1140.32">
    <property type="entry name" value="Ribosomal protein S3, C-terminal domain"/>
    <property type="match status" value="1"/>
</dbReference>
<dbReference type="PROSITE" id="PS00548">
    <property type="entry name" value="RIBOSOMAL_S3"/>
    <property type="match status" value="1"/>
</dbReference>
<proteinExistence type="inferred from homology"/>
<dbReference type="InterPro" id="IPR018280">
    <property type="entry name" value="Ribosomal_uS3_CS"/>
</dbReference>
<dbReference type="GO" id="GO:1990904">
    <property type="term" value="C:ribonucleoprotein complex"/>
    <property type="evidence" value="ECO:0007669"/>
    <property type="project" value="UniProtKB-KW"/>
</dbReference>
<evidence type="ECO:0000256" key="2">
    <source>
        <dbReference type="ARBA" id="ARBA00022980"/>
    </source>
</evidence>
<keyword evidence="3 4" id="KW-0687">Ribonucleoprotein</keyword>
<evidence type="ECO:0000256" key="1">
    <source>
        <dbReference type="ARBA" id="ARBA00010761"/>
    </source>
</evidence>
<dbReference type="GO" id="GO:0003735">
    <property type="term" value="F:structural constituent of ribosome"/>
    <property type="evidence" value="ECO:0007669"/>
    <property type="project" value="InterPro"/>
</dbReference>
<evidence type="ECO:0000256" key="3">
    <source>
        <dbReference type="ARBA" id="ARBA00023274"/>
    </source>
</evidence>
<comment type="similarity">
    <text evidence="1 4">Belongs to the universal ribosomal protein uS3 family.</text>
</comment>
<keyword evidence="2 4" id="KW-0689">Ribosomal protein</keyword>
<organism evidence="6">
    <name type="scientific">Nephromyces sp. ex Molgula occidentalis</name>
    <dbReference type="NCBI Taxonomy" id="2544991"/>
    <lineage>
        <taxon>Eukaryota</taxon>
        <taxon>Sar</taxon>
        <taxon>Alveolata</taxon>
        <taxon>Apicomplexa</taxon>
        <taxon>Aconoidasida</taxon>
        <taxon>Nephromycida</taxon>
        <taxon>Nephromyces</taxon>
    </lineage>
</organism>
<reference evidence="6" key="1">
    <citation type="journal article" date="2019" name="Genome Biol. Evol.">
        <title>Nephromyces represents a diverse and novel lineage of the Apicomplexa that has retained apicoplasts.</title>
        <authorList>
            <person name="Munoz-Gomez S.A."/>
            <person name="Durnin K."/>
            <person name="Eme L."/>
            <person name="Paight C."/>
            <person name="Lane C.E."/>
            <person name="Saffo M.B."/>
            <person name="Slamovits C.H."/>
        </authorList>
    </citation>
    <scope>NUCLEOTIDE SEQUENCE</scope>
    <source>
        <strain evidence="6">688</strain>
    </source>
</reference>
<dbReference type="GO" id="GO:0005840">
    <property type="term" value="C:ribosome"/>
    <property type="evidence" value="ECO:0007669"/>
    <property type="project" value="UniProtKB-KW"/>
</dbReference>
<protein>
    <submittedName>
        <fullName evidence="6">30S ribosomal protein S3</fullName>
    </submittedName>
</protein>
<dbReference type="EMBL" id="MK573209">
    <property type="protein sequence ID" value="QEM01864.1"/>
    <property type="molecule type" value="Genomic_DNA"/>
</dbReference>
<dbReference type="AlphaFoldDB" id="A0A5C1H8P2"/>